<dbReference type="OrthoDB" id="5852090at2759"/>
<dbReference type="GO" id="GO:0006730">
    <property type="term" value="P:one-carbon metabolic process"/>
    <property type="evidence" value="ECO:0007669"/>
    <property type="project" value="UniProtKB-KW"/>
</dbReference>
<feature type="domain" description="S-adenosylmethionine synthetase central" evidence="14">
    <location>
        <begin position="124"/>
        <end position="246"/>
    </location>
</feature>
<dbReference type="RefSeq" id="XP_027201349.1">
    <property type="nucleotide sequence ID" value="XM_027345548.1"/>
</dbReference>
<dbReference type="NCBIfam" id="TIGR01034">
    <property type="entry name" value="metK"/>
    <property type="match status" value="1"/>
</dbReference>
<keyword evidence="6 11" id="KW-0547">Nucleotide-binding</keyword>
<dbReference type="FunFam" id="3.30.300.10:FF:000003">
    <property type="entry name" value="S-adenosylmethionine synthase"/>
    <property type="match status" value="1"/>
</dbReference>
<sequence>MSSRKSLAAMSTFLFSSESVCEGHPDKLCDQISDAVLDACLRVDPEAKVACETVCKKNLIMVFGEVTFQGKVDFEQVVRAKVKEVGYDAEEKGLDYQTMTVLLQMNEQSPEIAAGVHLNKNLEEIGAGDQGLVFGYACNETESLMPLSHCLAQRLARKLAEVRKNGAIPWLRPDGKTQVTVEYQESVDGGLKPLRVHSVLISAQHEKDVPLERIRAELTERVVRAVIPAHYLDANTVFYINPSQSFVLGGPSADAGLTGRKIIVDTYGGWGSHGGGAFSGKDSTKVDRSGAYAARQAAKSLVAAGLCDRVCIQICYGIGLPDPISMNVNTFGTAKRGLTNLQLEEIVKRHFDFRPGFIIKHLGLRQPIFGNTAAYGHFGREQFPWERVVPLN</sequence>
<dbReference type="AlphaFoldDB" id="A0A6P6Y9U3"/>
<evidence type="ECO:0000256" key="2">
    <source>
        <dbReference type="ARBA" id="ARBA00009685"/>
    </source>
</evidence>
<dbReference type="InterPro" id="IPR022630">
    <property type="entry name" value="S-AdoMet_synt_C"/>
</dbReference>
<evidence type="ECO:0000256" key="3">
    <source>
        <dbReference type="ARBA" id="ARBA00022563"/>
    </source>
</evidence>
<comment type="cofactor">
    <cofactor evidence="11">
        <name>K(+)</name>
        <dbReference type="ChEBI" id="CHEBI:29103"/>
    </cofactor>
    <text evidence="11">Binds 1 potassium ion per subunit. The potassium ion interacts primarily with the substrate.</text>
</comment>
<evidence type="ECO:0000256" key="9">
    <source>
        <dbReference type="ARBA" id="ARBA00022958"/>
    </source>
</evidence>
<dbReference type="InterPro" id="IPR022628">
    <property type="entry name" value="S-AdoMet_synt_N"/>
</dbReference>
<comment type="cofactor">
    <cofactor evidence="11">
        <name>Mg(2+)</name>
        <dbReference type="ChEBI" id="CHEBI:18420"/>
    </cofactor>
    <text evidence="11">Binds 2 magnesium ions per subunit. The magnesium ions interact primarily with the substrate.</text>
</comment>
<evidence type="ECO:0000256" key="1">
    <source>
        <dbReference type="ARBA" id="ARBA00005224"/>
    </source>
</evidence>
<feature type="domain" description="S-adenosylmethionine synthetase N-terminal" evidence="13">
    <location>
        <begin position="13"/>
        <end position="110"/>
    </location>
</feature>
<evidence type="ECO:0000256" key="7">
    <source>
        <dbReference type="ARBA" id="ARBA00022840"/>
    </source>
</evidence>
<dbReference type="UniPathway" id="UPA00315">
    <property type="reaction ID" value="UER00080"/>
</dbReference>
<dbReference type="Gene3D" id="3.30.300.10">
    <property type="match status" value="3"/>
</dbReference>
<keyword evidence="3 11" id="KW-0554">One-carbon metabolism</keyword>
<evidence type="ECO:0000259" key="15">
    <source>
        <dbReference type="Pfam" id="PF02773"/>
    </source>
</evidence>
<dbReference type="KEGG" id="dpte:113795352"/>
<dbReference type="InParanoid" id="A0A6P6Y9U3"/>
<evidence type="ECO:0000259" key="13">
    <source>
        <dbReference type="Pfam" id="PF00438"/>
    </source>
</evidence>
<feature type="domain" description="S-adenosylmethionine synthetase C-terminal" evidence="15">
    <location>
        <begin position="248"/>
        <end position="387"/>
    </location>
</feature>
<gene>
    <name evidence="17" type="primary">LOC113795352</name>
</gene>
<dbReference type="InterPro" id="IPR002133">
    <property type="entry name" value="S-AdoMet_synthetase"/>
</dbReference>
<keyword evidence="4 11" id="KW-0808">Transferase</keyword>
<dbReference type="GO" id="GO:0004478">
    <property type="term" value="F:methionine adenosyltransferase activity"/>
    <property type="evidence" value="ECO:0007669"/>
    <property type="project" value="UniProtKB-EC"/>
</dbReference>
<comment type="similarity">
    <text evidence="2 12">Belongs to the AdoMet synthase family.</text>
</comment>
<dbReference type="Proteomes" id="UP000515146">
    <property type="component" value="Unplaced"/>
</dbReference>
<dbReference type="PIRSF" id="PIRSF000497">
    <property type="entry name" value="MAT"/>
    <property type="match status" value="1"/>
</dbReference>
<evidence type="ECO:0000259" key="14">
    <source>
        <dbReference type="Pfam" id="PF02772"/>
    </source>
</evidence>
<dbReference type="Pfam" id="PF00438">
    <property type="entry name" value="S-AdoMet_synt_N"/>
    <property type="match status" value="1"/>
</dbReference>
<protein>
    <recommendedName>
        <fullName evidence="11">S-adenosylmethionine synthase</fullName>
        <ecNumber evidence="11">2.5.1.6</ecNumber>
    </recommendedName>
</protein>
<dbReference type="InterPro" id="IPR022636">
    <property type="entry name" value="S-AdoMet_synthetase_sfam"/>
</dbReference>
<keyword evidence="9 11" id="KW-0630">Potassium</keyword>
<name>A0A6P6Y9U3_DERPT</name>
<keyword evidence="8 11" id="KW-0460">Magnesium</keyword>
<evidence type="ECO:0000256" key="6">
    <source>
        <dbReference type="ARBA" id="ARBA00022741"/>
    </source>
</evidence>
<evidence type="ECO:0000256" key="11">
    <source>
        <dbReference type="RuleBase" id="RU000541"/>
    </source>
</evidence>
<evidence type="ECO:0000256" key="5">
    <source>
        <dbReference type="ARBA" id="ARBA00022723"/>
    </source>
</evidence>
<evidence type="ECO:0000256" key="10">
    <source>
        <dbReference type="ARBA" id="ARBA00048344"/>
    </source>
</evidence>
<evidence type="ECO:0000313" key="16">
    <source>
        <dbReference type="Proteomes" id="UP000515146"/>
    </source>
</evidence>
<evidence type="ECO:0000256" key="12">
    <source>
        <dbReference type="RuleBase" id="RU004462"/>
    </source>
</evidence>
<dbReference type="InterPro" id="IPR022631">
    <property type="entry name" value="ADOMET_SYNTHASE_CS"/>
</dbReference>
<comment type="catalytic activity">
    <reaction evidence="10 11">
        <text>L-methionine + ATP + H2O = S-adenosyl-L-methionine + phosphate + diphosphate</text>
        <dbReference type="Rhea" id="RHEA:21080"/>
        <dbReference type="ChEBI" id="CHEBI:15377"/>
        <dbReference type="ChEBI" id="CHEBI:30616"/>
        <dbReference type="ChEBI" id="CHEBI:33019"/>
        <dbReference type="ChEBI" id="CHEBI:43474"/>
        <dbReference type="ChEBI" id="CHEBI:57844"/>
        <dbReference type="ChEBI" id="CHEBI:59789"/>
        <dbReference type="EC" id="2.5.1.6"/>
    </reaction>
</comment>
<keyword evidence="7 11" id="KW-0067">ATP-binding</keyword>
<reference evidence="17" key="1">
    <citation type="submission" date="2025-08" db="UniProtKB">
        <authorList>
            <consortium name="RefSeq"/>
        </authorList>
    </citation>
    <scope>IDENTIFICATION</scope>
    <source>
        <strain evidence="17">Airmid</strain>
    </source>
</reference>
<dbReference type="SUPFAM" id="SSF55973">
    <property type="entry name" value="S-adenosylmethionine synthetase"/>
    <property type="match status" value="3"/>
</dbReference>
<dbReference type="CDD" id="cd18079">
    <property type="entry name" value="S-AdoMet_synt"/>
    <property type="match status" value="1"/>
</dbReference>
<evidence type="ECO:0000256" key="8">
    <source>
        <dbReference type="ARBA" id="ARBA00022842"/>
    </source>
</evidence>
<comment type="function">
    <text evidence="11">Catalyzes the formation of S-adenosylmethionine from methionine and ATP.</text>
</comment>
<dbReference type="GO" id="GO:0005524">
    <property type="term" value="F:ATP binding"/>
    <property type="evidence" value="ECO:0007669"/>
    <property type="project" value="UniProtKB-KW"/>
</dbReference>
<accession>A0A6P6Y9U3</accession>
<dbReference type="InterPro" id="IPR022629">
    <property type="entry name" value="S-AdoMet_synt_central"/>
</dbReference>
<evidence type="ECO:0000313" key="17">
    <source>
        <dbReference type="RefSeq" id="XP_027201349.1"/>
    </source>
</evidence>
<dbReference type="PROSITE" id="PS00377">
    <property type="entry name" value="ADOMET_SYNTHASE_2"/>
    <property type="match status" value="1"/>
</dbReference>
<dbReference type="HAMAP" id="MF_00086">
    <property type="entry name" value="S_AdoMet_synth1"/>
    <property type="match status" value="1"/>
</dbReference>
<proteinExistence type="inferred from homology"/>
<keyword evidence="16" id="KW-1185">Reference proteome</keyword>
<dbReference type="Pfam" id="PF02772">
    <property type="entry name" value="S-AdoMet_synt_M"/>
    <property type="match status" value="1"/>
</dbReference>
<evidence type="ECO:0000256" key="4">
    <source>
        <dbReference type="ARBA" id="ARBA00022679"/>
    </source>
</evidence>
<dbReference type="GO" id="GO:0046872">
    <property type="term" value="F:metal ion binding"/>
    <property type="evidence" value="ECO:0007669"/>
    <property type="project" value="UniProtKB-KW"/>
</dbReference>
<dbReference type="PROSITE" id="PS00376">
    <property type="entry name" value="ADOMET_SYNTHASE_1"/>
    <property type="match status" value="1"/>
</dbReference>
<dbReference type="PANTHER" id="PTHR11964">
    <property type="entry name" value="S-ADENOSYLMETHIONINE SYNTHETASE"/>
    <property type="match status" value="1"/>
</dbReference>
<dbReference type="Pfam" id="PF02773">
    <property type="entry name" value="S-AdoMet_synt_C"/>
    <property type="match status" value="1"/>
</dbReference>
<comment type="pathway">
    <text evidence="1 11">Amino-acid biosynthesis; S-adenosyl-L-methionine biosynthesis; S-adenosyl-L-methionine from L-methionine: step 1/1.</text>
</comment>
<dbReference type="GO" id="GO:0006556">
    <property type="term" value="P:S-adenosylmethionine biosynthetic process"/>
    <property type="evidence" value="ECO:0007669"/>
    <property type="project" value="UniProtKB-UniPathway"/>
</dbReference>
<dbReference type="EC" id="2.5.1.6" evidence="11"/>
<keyword evidence="5 11" id="KW-0479">Metal-binding</keyword>
<organism evidence="16 17">
    <name type="scientific">Dermatophagoides pteronyssinus</name>
    <name type="common">European house dust mite</name>
    <dbReference type="NCBI Taxonomy" id="6956"/>
    <lineage>
        <taxon>Eukaryota</taxon>
        <taxon>Metazoa</taxon>
        <taxon>Ecdysozoa</taxon>
        <taxon>Arthropoda</taxon>
        <taxon>Chelicerata</taxon>
        <taxon>Arachnida</taxon>
        <taxon>Acari</taxon>
        <taxon>Acariformes</taxon>
        <taxon>Sarcoptiformes</taxon>
        <taxon>Astigmata</taxon>
        <taxon>Psoroptidia</taxon>
        <taxon>Analgoidea</taxon>
        <taxon>Pyroglyphidae</taxon>
        <taxon>Dermatophagoidinae</taxon>
        <taxon>Dermatophagoides</taxon>
    </lineage>
</organism>